<dbReference type="Proteomes" id="UP001362999">
    <property type="component" value="Unassembled WGS sequence"/>
</dbReference>
<comment type="caution">
    <text evidence="1">The sequence shown here is derived from an EMBL/GenBank/DDBJ whole genome shotgun (WGS) entry which is preliminary data.</text>
</comment>
<dbReference type="EMBL" id="JAWWNJ010000157">
    <property type="protein sequence ID" value="KAK6980666.1"/>
    <property type="molecule type" value="Genomic_DNA"/>
</dbReference>
<sequence length="233" mass="26415">MSQMMRLSDASLRDQVMFLLLPSHRRPTLPADQCEHGVPRFFHLEKEGPECNLCEEPNTNYPFNIRFLSKLTASEQFDWSRLSAYIIGVPRPFSLHSFTFCWSKMGVPEAIYHKPHVVPFVKAFVVQDATHFRFADLPLSSATRKPSPCSVCATSGTFTGPTNSSQSRVCTFRSMYQIAGAISSSGVKAWRILNAQGTKIFDAQSKGEFQNLKLYLRWLSKAWWISPTIPTKN</sequence>
<dbReference type="AlphaFoldDB" id="A0AAV9ZF09"/>
<proteinExistence type="predicted"/>
<accession>A0AAV9ZF09</accession>
<keyword evidence="2" id="KW-1185">Reference proteome</keyword>
<reference evidence="1 2" key="1">
    <citation type="journal article" date="2024" name="J Genomics">
        <title>Draft genome sequencing and assembly of Favolaschia claudopus CIRM-BRFM 2984 isolated from oak limbs.</title>
        <authorList>
            <person name="Navarro D."/>
            <person name="Drula E."/>
            <person name="Chaduli D."/>
            <person name="Cazenave R."/>
            <person name="Ahrendt S."/>
            <person name="Wang J."/>
            <person name="Lipzen A."/>
            <person name="Daum C."/>
            <person name="Barry K."/>
            <person name="Grigoriev I.V."/>
            <person name="Favel A."/>
            <person name="Rosso M.N."/>
            <person name="Martin F."/>
        </authorList>
    </citation>
    <scope>NUCLEOTIDE SEQUENCE [LARGE SCALE GENOMIC DNA]</scope>
    <source>
        <strain evidence="1 2">CIRM-BRFM 2984</strain>
    </source>
</reference>
<organism evidence="1 2">
    <name type="scientific">Favolaschia claudopus</name>
    <dbReference type="NCBI Taxonomy" id="2862362"/>
    <lineage>
        <taxon>Eukaryota</taxon>
        <taxon>Fungi</taxon>
        <taxon>Dikarya</taxon>
        <taxon>Basidiomycota</taxon>
        <taxon>Agaricomycotina</taxon>
        <taxon>Agaricomycetes</taxon>
        <taxon>Agaricomycetidae</taxon>
        <taxon>Agaricales</taxon>
        <taxon>Marasmiineae</taxon>
        <taxon>Mycenaceae</taxon>
        <taxon>Favolaschia</taxon>
    </lineage>
</organism>
<evidence type="ECO:0000313" key="1">
    <source>
        <dbReference type="EMBL" id="KAK6980666.1"/>
    </source>
</evidence>
<name>A0AAV9ZF09_9AGAR</name>
<gene>
    <name evidence="1" type="ORF">R3P38DRAFT_3235276</name>
</gene>
<protein>
    <submittedName>
        <fullName evidence="1">Uncharacterized protein</fullName>
    </submittedName>
</protein>
<evidence type="ECO:0000313" key="2">
    <source>
        <dbReference type="Proteomes" id="UP001362999"/>
    </source>
</evidence>